<evidence type="ECO:0008006" key="3">
    <source>
        <dbReference type="Google" id="ProtNLM"/>
    </source>
</evidence>
<proteinExistence type="predicted"/>
<accession>A0A371E9K3</accession>
<sequence>MLVNLRWCMRFYETFVCCLAPLKSDHTFLWQLISNKRRRPFRFLSFWLTHENCLKFLRWWNKEVFSGILRWKRILLHLHNKITYRQSRYDNPCPWEAQE</sequence>
<comment type="caution">
    <text evidence="1">The sequence shown here is derived from an EMBL/GenBank/DDBJ whole genome shotgun (WGS) entry which is preliminary data.</text>
</comment>
<evidence type="ECO:0000313" key="2">
    <source>
        <dbReference type="Proteomes" id="UP000257109"/>
    </source>
</evidence>
<evidence type="ECO:0000313" key="1">
    <source>
        <dbReference type="EMBL" id="RDX62679.1"/>
    </source>
</evidence>
<organism evidence="1 2">
    <name type="scientific">Mucuna pruriens</name>
    <name type="common">Velvet bean</name>
    <name type="synonym">Dolichos pruriens</name>
    <dbReference type="NCBI Taxonomy" id="157652"/>
    <lineage>
        <taxon>Eukaryota</taxon>
        <taxon>Viridiplantae</taxon>
        <taxon>Streptophyta</taxon>
        <taxon>Embryophyta</taxon>
        <taxon>Tracheophyta</taxon>
        <taxon>Spermatophyta</taxon>
        <taxon>Magnoliopsida</taxon>
        <taxon>eudicotyledons</taxon>
        <taxon>Gunneridae</taxon>
        <taxon>Pentapetalae</taxon>
        <taxon>rosids</taxon>
        <taxon>fabids</taxon>
        <taxon>Fabales</taxon>
        <taxon>Fabaceae</taxon>
        <taxon>Papilionoideae</taxon>
        <taxon>50 kb inversion clade</taxon>
        <taxon>NPAAA clade</taxon>
        <taxon>indigoferoid/millettioid clade</taxon>
        <taxon>Phaseoleae</taxon>
        <taxon>Mucuna</taxon>
    </lineage>
</organism>
<dbReference type="Proteomes" id="UP000257109">
    <property type="component" value="Unassembled WGS sequence"/>
</dbReference>
<keyword evidence="2" id="KW-1185">Reference proteome</keyword>
<gene>
    <name evidence="1" type="ORF">CR513_58965</name>
</gene>
<reference evidence="1" key="1">
    <citation type="submission" date="2018-05" db="EMBL/GenBank/DDBJ databases">
        <title>Draft genome of Mucuna pruriens seed.</title>
        <authorList>
            <person name="Nnadi N.E."/>
            <person name="Vos R."/>
            <person name="Hasami M.H."/>
            <person name="Devisetty U.K."/>
            <person name="Aguiy J.C."/>
        </authorList>
    </citation>
    <scope>NUCLEOTIDE SEQUENCE [LARGE SCALE GENOMIC DNA]</scope>
    <source>
        <strain evidence="1">JCA_2017</strain>
    </source>
</reference>
<protein>
    <recommendedName>
        <fullName evidence="3">Reverse transcriptase zinc-binding domain-containing protein</fullName>
    </recommendedName>
</protein>
<dbReference type="EMBL" id="QJKJ01015348">
    <property type="protein sequence ID" value="RDX62679.1"/>
    <property type="molecule type" value="Genomic_DNA"/>
</dbReference>
<name>A0A371E9K3_MUCPR</name>
<feature type="non-terminal residue" evidence="1">
    <location>
        <position position="99"/>
    </location>
</feature>
<dbReference type="AlphaFoldDB" id="A0A371E9K3"/>